<proteinExistence type="inferred from homology"/>
<dbReference type="InterPro" id="IPR036440">
    <property type="entry name" value="Peptidase_C15-like_sf"/>
</dbReference>
<accession>A0A8H4Q0R0</accession>
<evidence type="ECO:0000256" key="3">
    <source>
        <dbReference type="ARBA" id="ARBA00022670"/>
    </source>
</evidence>
<dbReference type="Pfam" id="PF01470">
    <property type="entry name" value="Peptidase_C15"/>
    <property type="match status" value="1"/>
</dbReference>
<comment type="similarity">
    <text evidence="1">Belongs to the peptidase C15 family.</text>
</comment>
<feature type="region of interest" description="Disordered" evidence="6">
    <location>
        <begin position="109"/>
        <end position="135"/>
    </location>
</feature>
<evidence type="ECO:0000256" key="4">
    <source>
        <dbReference type="ARBA" id="ARBA00022801"/>
    </source>
</evidence>
<dbReference type="PANTHER" id="PTHR23402">
    <property type="entry name" value="PROTEASE FAMILY C15 PYROGLUTAMYL-PEPTIDASE I-RELATED"/>
    <property type="match status" value="1"/>
</dbReference>
<evidence type="ECO:0000313" key="7">
    <source>
        <dbReference type="EMBL" id="KAF4580990.1"/>
    </source>
</evidence>
<dbReference type="Gene3D" id="3.40.630.20">
    <property type="entry name" value="Peptidase C15, pyroglutamyl peptidase I-like"/>
    <property type="match status" value="1"/>
</dbReference>
<keyword evidence="3" id="KW-0645">Protease</keyword>
<comment type="caution">
    <text evidence="7">The sequence shown here is derived from an EMBL/GenBank/DDBJ whole genome shotgun (WGS) entry which is preliminary data.</text>
</comment>
<sequence length="236" mass="26359">MGSHDEELTVLVTGFGPFGEQQSVNPSWEIARNLPSSLPRTERGPRVRIVVHPEAIRVSYDVVRKLIPTLWDEDDEGKARIDAAIHIGMAGPRPVYQLERRARRDGYRTPDVDGCLPAEETCDDDDDNAISQENKPSEIKTDLPLQSILQAWRAATTPDMDLRISDDAGRFLCEYIYHASLAHLLRNHRPRNVLFLHVPCHAAERYVKQGTELAVALVRAVADGVAGRAGRRLAGR</sequence>
<keyword evidence="8" id="KW-1185">Reference proteome</keyword>
<gene>
    <name evidence="7" type="ORF">GQ602_007127</name>
</gene>
<evidence type="ECO:0000313" key="8">
    <source>
        <dbReference type="Proteomes" id="UP000562929"/>
    </source>
</evidence>
<dbReference type="InterPro" id="IPR016125">
    <property type="entry name" value="Peptidase_C15-like"/>
</dbReference>
<dbReference type="PANTHER" id="PTHR23402:SF1">
    <property type="entry name" value="PYROGLUTAMYL-PEPTIDASE I"/>
    <property type="match status" value="1"/>
</dbReference>
<name>A0A8H4Q0R0_9HYPO</name>
<keyword evidence="5" id="KW-0788">Thiol protease</keyword>
<keyword evidence="2" id="KW-0963">Cytoplasm</keyword>
<evidence type="ECO:0000256" key="6">
    <source>
        <dbReference type="SAM" id="MobiDB-lite"/>
    </source>
</evidence>
<dbReference type="GO" id="GO:0005829">
    <property type="term" value="C:cytosol"/>
    <property type="evidence" value="ECO:0007669"/>
    <property type="project" value="InterPro"/>
</dbReference>
<dbReference type="GO" id="GO:0006508">
    <property type="term" value="P:proteolysis"/>
    <property type="evidence" value="ECO:0007669"/>
    <property type="project" value="UniProtKB-KW"/>
</dbReference>
<dbReference type="SUPFAM" id="SSF53182">
    <property type="entry name" value="Pyrrolidone carboxyl peptidase (pyroglutamate aminopeptidase)"/>
    <property type="match status" value="1"/>
</dbReference>
<reference evidence="7 8" key="1">
    <citation type="journal article" date="2020" name="G3 (Bethesda)">
        <title>Genetic Underpinnings of Host Manipulation by Ophiocordyceps as Revealed by Comparative Transcriptomics.</title>
        <authorList>
            <person name="Will I."/>
            <person name="Das B."/>
            <person name="Trinh T."/>
            <person name="Brachmann A."/>
            <person name="Ohm R.A."/>
            <person name="de Bekker C."/>
        </authorList>
    </citation>
    <scope>NUCLEOTIDE SEQUENCE [LARGE SCALE GENOMIC DNA]</scope>
    <source>
        <strain evidence="7 8">EC05</strain>
    </source>
</reference>
<dbReference type="OrthoDB" id="407146at2759"/>
<dbReference type="Proteomes" id="UP000562929">
    <property type="component" value="Unassembled WGS sequence"/>
</dbReference>
<evidence type="ECO:0000256" key="2">
    <source>
        <dbReference type="ARBA" id="ARBA00022490"/>
    </source>
</evidence>
<dbReference type="CDD" id="cd00501">
    <property type="entry name" value="Peptidase_C15"/>
    <property type="match status" value="1"/>
</dbReference>
<evidence type="ECO:0000256" key="1">
    <source>
        <dbReference type="ARBA" id="ARBA00006641"/>
    </source>
</evidence>
<dbReference type="EMBL" id="JAACLJ010000009">
    <property type="protein sequence ID" value="KAF4580990.1"/>
    <property type="molecule type" value="Genomic_DNA"/>
</dbReference>
<evidence type="ECO:0000256" key="5">
    <source>
        <dbReference type="ARBA" id="ARBA00022807"/>
    </source>
</evidence>
<keyword evidence="4" id="KW-0378">Hydrolase</keyword>
<dbReference type="GO" id="GO:0016920">
    <property type="term" value="F:pyroglutamyl-peptidase activity"/>
    <property type="evidence" value="ECO:0007669"/>
    <property type="project" value="InterPro"/>
</dbReference>
<organism evidence="7 8">
    <name type="scientific">Ophiocordyceps camponoti-floridani</name>
    <dbReference type="NCBI Taxonomy" id="2030778"/>
    <lineage>
        <taxon>Eukaryota</taxon>
        <taxon>Fungi</taxon>
        <taxon>Dikarya</taxon>
        <taxon>Ascomycota</taxon>
        <taxon>Pezizomycotina</taxon>
        <taxon>Sordariomycetes</taxon>
        <taxon>Hypocreomycetidae</taxon>
        <taxon>Hypocreales</taxon>
        <taxon>Ophiocordycipitaceae</taxon>
        <taxon>Ophiocordyceps</taxon>
    </lineage>
</organism>
<dbReference type="InterPro" id="IPR000816">
    <property type="entry name" value="Peptidase_C15"/>
</dbReference>
<protein>
    <submittedName>
        <fullName evidence="7">Peptidase C15, pyroglutamyl peptidase I-like protein</fullName>
    </submittedName>
</protein>
<dbReference type="AlphaFoldDB" id="A0A8H4Q0R0"/>